<dbReference type="RefSeq" id="WP_243734447.1">
    <property type="nucleotide sequence ID" value="NZ_SNXI01000002.1"/>
</dbReference>
<dbReference type="EC" id="5.1.3.13" evidence="3 7"/>
<dbReference type="NCBIfam" id="TIGR01221">
    <property type="entry name" value="rmlC"/>
    <property type="match status" value="1"/>
</dbReference>
<gene>
    <name evidence="9" type="ORF">DEU29_102109</name>
</gene>
<dbReference type="GO" id="GO:0005829">
    <property type="term" value="C:cytosol"/>
    <property type="evidence" value="ECO:0007669"/>
    <property type="project" value="TreeGrafter"/>
</dbReference>
<evidence type="ECO:0000256" key="1">
    <source>
        <dbReference type="ARBA" id="ARBA00001298"/>
    </source>
</evidence>
<dbReference type="Proteomes" id="UP000295531">
    <property type="component" value="Unassembled WGS sequence"/>
</dbReference>
<evidence type="ECO:0000256" key="2">
    <source>
        <dbReference type="ARBA" id="ARBA00001997"/>
    </source>
</evidence>
<dbReference type="Pfam" id="PF00908">
    <property type="entry name" value="dTDP_sugar_isom"/>
    <property type="match status" value="1"/>
</dbReference>
<dbReference type="EMBL" id="SNXI01000002">
    <property type="protein sequence ID" value="TDP40209.1"/>
    <property type="molecule type" value="Genomic_DNA"/>
</dbReference>
<dbReference type="Gene3D" id="2.60.120.10">
    <property type="entry name" value="Jelly Rolls"/>
    <property type="match status" value="1"/>
</dbReference>
<comment type="function">
    <text evidence="2 7">Catalyzes the epimerization of the C3' and C5'positions of dTDP-6-deoxy-D-xylo-4-hexulose, forming dTDP-6-deoxy-L-lyxo-4-hexulose.</text>
</comment>
<keyword evidence="10" id="KW-1185">Reference proteome</keyword>
<protein>
    <recommendedName>
        <fullName evidence="4 7">dTDP-4-dehydrorhamnose 3,5-epimerase</fullName>
        <ecNumber evidence="3 7">5.1.3.13</ecNumber>
    </recommendedName>
    <alternativeName>
        <fullName evidence="7">Thymidine diphospho-4-keto-rhamnose 3,5-epimerase</fullName>
    </alternativeName>
</protein>
<dbReference type="InterPro" id="IPR014710">
    <property type="entry name" value="RmlC-like_jellyroll"/>
</dbReference>
<evidence type="ECO:0000256" key="8">
    <source>
        <dbReference type="SAM" id="MobiDB-lite"/>
    </source>
</evidence>
<feature type="active site" description="Proton acceptor" evidence="5">
    <location>
        <position position="69"/>
    </location>
</feature>
<comment type="subunit">
    <text evidence="7">Homodimer.</text>
</comment>
<evidence type="ECO:0000313" key="9">
    <source>
        <dbReference type="EMBL" id="TDP40209.1"/>
    </source>
</evidence>
<feature type="active site" description="Proton donor" evidence="5">
    <location>
        <position position="138"/>
    </location>
</feature>
<dbReference type="GO" id="GO:0008830">
    <property type="term" value="F:dTDP-4-dehydrorhamnose 3,5-epimerase activity"/>
    <property type="evidence" value="ECO:0007669"/>
    <property type="project" value="UniProtKB-UniRule"/>
</dbReference>
<evidence type="ECO:0000313" key="10">
    <source>
        <dbReference type="Proteomes" id="UP000295531"/>
    </source>
</evidence>
<organism evidence="9 10">
    <name type="scientific">Idiomarina aquatica</name>
    <dbReference type="NCBI Taxonomy" id="1327752"/>
    <lineage>
        <taxon>Bacteria</taxon>
        <taxon>Pseudomonadati</taxon>
        <taxon>Pseudomonadota</taxon>
        <taxon>Gammaproteobacteria</taxon>
        <taxon>Alteromonadales</taxon>
        <taxon>Idiomarinaceae</taxon>
        <taxon>Idiomarina</taxon>
    </lineage>
</organism>
<comment type="catalytic activity">
    <reaction evidence="1 7">
        <text>dTDP-4-dehydro-6-deoxy-alpha-D-glucose = dTDP-4-dehydro-beta-L-rhamnose</text>
        <dbReference type="Rhea" id="RHEA:16969"/>
        <dbReference type="ChEBI" id="CHEBI:57649"/>
        <dbReference type="ChEBI" id="CHEBI:62830"/>
        <dbReference type="EC" id="5.1.3.13"/>
    </reaction>
</comment>
<comment type="similarity">
    <text evidence="7">Belongs to the dTDP-4-dehydrorhamnose 3,5-epimerase family.</text>
</comment>
<feature type="site" description="Participates in a stacking interaction with the thymidine ring of dTDP-4-oxo-6-deoxyglucose" evidence="6">
    <location>
        <position position="144"/>
    </location>
</feature>
<keyword evidence="7" id="KW-0413">Isomerase</keyword>
<accession>A0A4R6PPA3</accession>
<sequence>MEPEPDLKMHYQPQKLKDVVLITPKVHQDHRGFFMETFRLDEFQKHCGAYNFVQDNHSRSEKGTLRGLHYQLNNPQGKLIRVTQGEVYDVVVDCRTDSPTYGQWHGVTLSAENKQLLWVPPGFAHGFMVLSDTADFEYKCTDYYAPDDQYVIAWNDATLRIQWPLQNLNPTLSGKDQGGKSFLQAPKFESQK</sequence>
<comment type="caution">
    <text evidence="9">The sequence shown here is derived from an EMBL/GenBank/DDBJ whole genome shotgun (WGS) entry which is preliminary data.</text>
</comment>
<dbReference type="PANTHER" id="PTHR21047">
    <property type="entry name" value="DTDP-6-DEOXY-D-GLUCOSE-3,5 EPIMERASE"/>
    <property type="match status" value="1"/>
</dbReference>
<name>A0A4R6PPA3_9GAMM</name>
<evidence type="ECO:0000256" key="7">
    <source>
        <dbReference type="RuleBase" id="RU364069"/>
    </source>
</evidence>
<dbReference type="GO" id="GO:0019305">
    <property type="term" value="P:dTDP-rhamnose biosynthetic process"/>
    <property type="evidence" value="ECO:0007669"/>
    <property type="project" value="UniProtKB-UniRule"/>
</dbReference>
<dbReference type="InterPro" id="IPR011051">
    <property type="entry name" value="RmlC_Cupin_sf"/>
</dbReference>
<dbReference type="PANTHER" id="PTHR21047:SF2">
    <property type="entry name" value="THYMIDINE DIPHOSPHO-4-KETO-RHAMNOSE 3,5-EPIMERASE"/>
    <property type="match status" value="1"/>
</dbReference>
<evidence type="ECO:0000256" key="6">
    <source>
        <dbReference type="PIRSR" id="PIRSR600888-3"/>
    </source>
</evidence>
<dbReference type="InterPro" id="IPR000888">
    <property type="entry name" value="RmlC-like"/>
</dbReference>
<dbReference type="SUPFAM" id="SSF51182">
    <property type="entry name" value="RmlC-like cupins"/>
    <property type="match status" value="1"/>
</dbReference>
<proteinExistence type="inferred from homology"/>
<evidence type="ECO:0000256" key="3">
    <source>
        <dbReference type="ARBA" id="ARBA00012098"/>
    </source>
</evidence>
<evidence type="ECO:0000256" key="5">
    <source>
        <dbReference type="PIRSR" id="PIRSR600888-1"/>
    </source>
</evidence>
<dbReference type="AlphaFoldDB" id="A0A4R6PPA3"/>
<dbReference type="UniPathway" id="UPA00124"/>
<dbReference type="GO" id="GO:0000271">
    <property type="term" value="P:polysaccharide biosynthetic process"/>
    <property type="evidence" value="ECO:0007669"/>
    <property type="project" value="TreeGrafter"/>
</dbReference>
<feature type="region of interest" description="Disordered" evidence="8">
    <location>
        <begin position="172"/>
        <end position="192"/>
    </location>
</feature>
<evidence type="ECO:0000256" key="4">
    <source>
        <dbReference type="ARBA" id="ARBA00019595"/>
    </source>
</evidence>
<reference evidence="9 10" key="1">
    <citation type="submission" date="2019-03" db="EMBL/GenBank/DDBJ databases">
        <title>Freshwater and sediment microbial communities from various areas in North America, analyzing microbe dynamics in response to fracking.</title>
        <authorList>
            <person name="Lamendella R."/>
        </authorList>
    </citation>
    <scope>NUCLEOTIDE SEQUENCE [LARGE SCALE GENOMIC DNA]</scope>
    <source>
        <strain evidence="9 10">18_TX</strain>
    </source>
</reference>
<comment type="pathway">
    <text evidence="7">Carbohydrate biosynthesis; dTDP-L-rhamnose biosynthesis.</text>
</comment>
<dbReference type="CDD" id="cd00438">
    <property type="entry name" value="cupin_RmlC"/>
    <property type="match status" value="1"/>
</dbReference>